<protein>
    <submittedName>
        <fullName evidence="3">Transposase</fullName>
    </submittedName>
</protein>
<dbReference type="InterPro" id="IPR025161">
    <property type="entry name" value="IS402-like_dom"/>
</dbReference>
<feature type="domain" description="Insertion element IS402-like" evidence="2">
    <location>
        <begin position="1"/>
        <end position="45"/>
    </location>
</feature>
<organism evidence="3 4">
    <name type="scientific">Acetobacter cerevisiae</name>
    <dbReference type="NCBI Taxonomy" id="178900"/>
    <lineage>
        <taxon>Bacteria</taxon>
        <taxon>Pseudomonadati</taxon>
        <taxon>Pseudomonadota</taxon>
        <taxon>Alphaproteobacteria</taxon>
        <taxon>Acetobacterales</taxon>
        <taxon>Acetobacteraceae</taxon>
        <taxon>Acetobacter</taxon>
    </lineage>
</organism>
<gene>
    <name evidence="3" type="ORF">AD954_10070</name>
</gene>
<proteinExistence type="predicted"/>
<evidence type="ECO:0000259" key="2">
    <source>
        <dbReference type="Pfam" id="PF13340"/>
    </source>
</evidence>
<evidence type="ECO:0000313" key="4">
    <source>
        <dbReference type="Proteomes" id="UP000075462"/>
    </source>
</evidence>
<sequence length="222" mass="26016">MINALRYLVRSGCGWAMLPVHFGPWQTIYWRLRRLIRRFLFQTIHDVYLMLDREAPGREASPPGGVIDSQSIKVPHAKVRDYDPSKKIVGRKSHIAVDTDGRLLLVRLMPAEISDRAGGQMILDAIRKRWPWVKHLFADGAYDRLQLRVKAAFLDFTVEVIRRSDTAKEFEALPRRWVVERTFGWMIRWRRLVKDYEQQIDVAETMTHSAMGSRLLRRNAHP</sequence>
<dbReference type="PANTHER" id="PTHR30007">
    <property type="entry name" value="PHP DOMAIN PROTEIN"/>
    <property type="match status" value="1"/>
</dbReference>
<dbReference type="GO" id="GO:0004803">
    <property type="term" value="F:transposase activity"/>
    <property type="evidence" value="ECO:0007669"/>
    <property type="project" value="InterPro"/>
</dbReference>
<dbReference type="PANTHER" id="PTHR30007:SF0">
    <property type="entry name" value="TRANSPOSASE"/>
    <property type="match status" value="1"/>
</dbReference>
<dbReference type="AlphaFoldDB" id="A0A149V9L4"/>
<dbReference type="GO" id="GO:0006313">
    <property type="term" value="P:DNA transposition"/>
    <property type="evidence" value="ECO:0007669"/>
    <property type="project" value="InterPro"/>
</dbReference>
<reference evidence="3 4" key="1">
    <citation type="submission" date="2015-06" db="EMBL/GenBank/DDBJ databases">
        <title>Improved classification and identification of acetic acid bacteria using matrix-assisted laser desorption/ionization time-of-flight mass spectrometry; Gluconobacter nephelii and Gluconobacter uchimurae are later heterotypic synonyms of Gluconobacter japonicus and Gluconobacter oxydans, respectively.</title>
        <authorList>
            <person name="Li L."/>
            <person name="Cleenwerck I."/>
            <person name="De Vuyst L."/>
            <person name="Vandamme P."/>
        </authorList>
    </citation>
    <scope>NUCLEOTIDE SEQUENCE [LARGE SCALE GENOMIC DNA]</scope>
    <source>
        <strain evidence="3 4">LMG 1545</strain>
    </source>
</reference>
<feature type="domain" description="Transposase IS4-like" evidence="1">
    <location>
        <begin position="61"/>
        <end position="208"/>
    </location>
</feature>
<accession>A0A149V9L4</accession>
<dbReference type="InterPro" id="IPR002559">
    <property type="entry name" value="Transposase_11"/>
</dbReference>
<evidence type="ECO:0000259" key="1">
    <source>
        <dbReference type="Pfam" id="PF01609"/>
    </source>
</evidence>
<dbReference type="PATRIC" id="fig|178900.7.peg.1844"/>
<evidence type="ECO:0000313" key="3">
    <source>
        <dbReference type="EMBL" id="KXV76834.1"/>
    </source>
</evidence>
<dbReference type="NCBIfam" id="NF033580">
    <property type="entry name" value="transpos_IS5_3"/>
    <property type="match status" value="1"/>
</dbReference>
<comment type="caution">
    <text evidence="3">The sequence shown here is derived from an EMBL/GenBank/DDBJ whole genome shotgun (WGS) entry which is preliminary data.</text>
</comment>
<dbReference type="Pfam" id="PF01609">
    <property type="entry name" value="DDE_Tnp_1"/>
    <property type="match status" value="1"/>
</dbReference>
<name>A0A149V9L4_9PROT</name>
<dbReference type="Proteomes" id="UP000075462">
    <property type="component" value="Unassembled WGS sequence"/>
</dbReference>
<dbReference type="Pfam" id="PF13340">
    <property type="entry name" value="DUF4096"/>
    <property type="match status" value="1"/>
</dbReference>
<dbReference type="EMBL" id="LIAA01000045">
    <property type="protein sequence ID" value="KXV76834.1"/>
    <property type="molecule type" value="Genomic_DNA"/>
</dbReference>
<dbReference type="GO" id="GO:0003677">
    <property type="term" value="F:DNA binding"/>
    <property type="evidence" value="ECO:0007669"/>
    <property type="project" value="InterPro"/>
</dbReference>